<proteinExistence type="predicted"/>
<accession>A0A1A8WKK1</accession>
<gene>
    <name evidence="2" type="ORF">POVCU2_0069940</name>
</gene>
<reference evidence="3" key="1">
    <citation type="submission" date="2016-05" db="EMBL/GenBank/DDBJ databases">
        <authorList>
            <person name="Naeem Raeece"/>
        </authorList>
    </citation>
    <scope>NUCLEOTIDE SEQUENCE [LARGE SCALE GENOMIC DNA]</scope>
</reference>
<protein>
    <submittedName>
        <fullName evidence="2">PIR Superfamily Protein</fullName>
    </submittedName>
</protein>
<dbReference type="Pfam" id="PF05795">
    <property type="entry name" value="Plasmodium_Vir"/>
    <property type="match status" value="1"/>
</dbReference>
<evidence type="ECO:0000313" key="3">
    <source>
        <dbReference type="Proteomes" id="UP000078560"/>
    </source>
</evidence>
<dbReference type="Proteomes" id="UP000078560">
    <property type="component" value="Unassembled WGS sequence"/>
</dbReference>
<sequence>MTTPISVNELPSKKFNNIWDEGICKSEVTDIITQKRGLEAAYTWMENFRKGFKDNLEKHQADINNGTIEKRCRDMYYIIYDILYQLKNLEHYGSSNYNSIKETIKGYIRSAFINVRYASCLPDSINEADYENANVKDKKYIDDLGEDITYIEKNINQINSSLECSGIKVYIEEEFRRLKLIYNLDNKVYTKILEYYKKSNFDSLKDIIEKIKCTTGVEVQETALLGNQETPVESLPLHIFIAPILSLGGFLLIFLFLYKVTPFRSWFYGKIRKKGDLENNVNDEISNEILEKSYKYLQANSYNDEYNVLYNSVADA</sequence>
<keyword evidence="1" id="KW-0472">Membrane</keyword>
<dbReference type="InterPro" id="IPR008780">
    <property type="entry name" value="Plasmodium_Vir"/>
</dbReference>
<name>A0A1A8WKK1_PLAOA</name>
<keyword evidence="1" id="KW-0812">Transmembrane</keyword>
<evidence type="ECO:0000313" key="2">
    <source>
        <dbReference type="EMBL" id="SBS91779.1"/>
    </source>
</evidence>
<organism evidence="2 3">
    <name type="scientific">Plasmodium ovale curtisi</name>
    <dbReference type="NCBI Taxonomy" id="864141"/>
    <lineage>
        <taxon>Eukaryota</taxon>
        <taxon>Sar</taxon>
        <taxon>Alveolata</taxon>
        <taxon>Apicomplexa</taxon>
        <taxon>Aconoidasida</taxon>
        <taxon>Haemosporida</taxon>
        <taxon>Plasmodiidae</taxon>
        <taxon>Plasmodium</taxon>
        <taxon>Plasmodium (Plasmodium)</taxon>
    </lineage>
</organism>
<dbReference type="AlphaFoldDB" id="A0A1A8WKK1"/>
<keyword evidence="1" id="KW-1133">Transmembrane helix</keyword>
<feature type="transmembrane region" description="Helical" evidence="1">
    <location>
        <begin position="237"/>
        <end position="258"/>
    </location>
</feature>
<evidence type="ECO:0000256" key="1">
    <source>
        <dbReference type="SAM" id="Phobius"/>
    </source>
</evidence>
<dbReference type="EMBL" id="FLQU01001173">
    <property type="protein sequence ID" value="SBS91779.1"/>
    <property type="molecule type" value="Genomic_DNA"/>
</dbReference>